<dbReference type="NCBIfam" id="NF002325">
    <property type="entry name" value="PRK01278.1"/>
    <property type="match status" value="1"/>
</dbReference>
<evidence type="ECO:0000256" key="3">
    <source>
        <dbReference type="ARBA" id="ARBA00022679"/>
    </source>
</evidence>
<evidence type="ECO:0000313" key="7">
    <source>
        <dbReference type="Proteomes" id="UP000653127"/>
    </source>
</evidence>
<dbReference type="GO" id="GO:0005737">
    <property type="term" value="C:cytoplasm"/>
    <property type="evidence" value="ECO:0007669"/>
    <property type="project" value="UniProtKB-SubCell"/>
</dbReference>
<reference evidence="6" key="1">
    <citation type="submission" date="2020-08" db="EMBL/GenBank/DDBJ databases">
        <title>Genome public.</title>
        <authorList>
            <person name="Liu C."/>
            <person name="Sun Q."/>
        </authorList>
    </citation>
    <scope>NUCLEOTIDE SEQUENCE</scope>
    <source>
        <strain evidence="6">NSJ-31</strain>
    </source>
</reference>
<feature type="binding site" evidence="5">
    <location>
        <position position="280"/>
    </location>
    <ligand>
        <name>N(2)-acetyl-L-ornithine</name>
        <dbReference type="ChEBI" id="CHEBI:57805"/>
    </ligand>
</feature>
<dbReference type="HAMAP" id="MF_01107">
    <property type="entry name" value="ArgD_aminotrans_3"/>
    <property type="match status" value="1"/>
</dbReference>
<dbReference type="GO" id="GO:0003992">
    <property type="term" value="F:N2-acetyl-L-ornithine:2-oxoglutarate 5-aminotransferase activity"/>
    <property type="evidence" value="ECO:0007669"/>
    <property type="project" value="UniProtKB-UniRule"/>
</dbReference>
<comment type="caution">
    <text evidence="6">The sequence shown here is derived from an EMBL/GenBank/DDBJ whole genome shotgun (WGS) entry which is preliminary data.</text>
</comment>
<keyword evidence="1 5" id="KW-0032">Aminotransferase</keyword>
<dbReference type="GO" id="GO:0042802">
    <property type="term" value="F:identical protein binding"/>
    <property type="evidence" value="ECO:0007669"/>
    <property type="project" value="TreeGrafter"/>
</dbReference>
<dbReference type="SUPFAM" id="SSF53383">
    <property type="entry name" value="PLP-dependent transferases"/>
    <property type="match status" value="1"/>
</dbReference>
<dbReference type="InterPro" id="IPR005814">
    <property type="entry name" value="Aminotrans_3"/>
</dbReference>
<evidence type="ECO:0000256" key="2">
    <source>
        <dbReference type="ARBA" id="ARBA00022605"/>
    </source>
</evidence>
<dbReference type="PANTHER" id="PTHR11986:SF79">
    <property type="entry name" value="ACETYLORNITHINE AMINOTRANSFERASE, MITOCHONDRIAL"/>
    <property type="match status" value="1"/>
</dbReference>
<evidence type="ECO:0000256" key="4">
    <source>
        <dbReference type="ARBA" id="ARBA00022898"/>
    </source>
</evidence>
<dbReference type="NCBIfam" id="TIGR00707">
    <property type="entry name" value="argD"/>
    <property type="match status" value="1"/>
</dbReference>
<dbReference type="CDD" id="cd00610">
    <property type="entry name" value="OAT_like"/>
    <property type="match status" value="1"/>
</dbReference>
<name>A0A926E2C5_9FIRM</name>
<dbReference type="InterPro" id="IPR004636">
    <property type="entry name" value="AcOrn/SuccOrn_fam"/>
</dbReference>
<dbReference type="PIRSF" id="PIRSF000521">
    <property type="entry name" value="Transaminase_4ab_Lys_Orn"/>
    <property type="match status" value="1"/>
</dbReference>
<keyword evidence="5" id="KW-0963">Cytoplasm</keyword>
<dbReference type="GO" id="GO:0006526">
    <property type="term" value="P:L-arginine biosynthetic process"/>
    <property type="evidence" value="ECO:0007669"/>
    <property type="project" value="UniProtKB-UniRule"/>
</dbReference>
<dbReference type="EMBL" id="JACRST010000022">
    <property type="protein sequence ID" value="MBC8547515.1"/>
    <property type="molecule type" value="Genomic_DNA"/>
</dbReference>
<keyword evidence="3 5" id="KW-0808">Transferase</keyword>
<dbReference type="InterPro" id="IPR015421">
    <property type="entry name" value="PyrdxlP-dep_Trfase_major"/>
</dbReference>
<comment type="similarity">
    <text evidence="5">Belongs to the class-III pyridoxal-phosphate-dependent aminotransferase family. ArgD subfamily.</text>
</comment>
<accession>A0A926E2C5</accession>
<dbReference type="InterPro" id="IPR049704">
    <property type="entry name" value="Aminotrans_3_PPA_site"/>
</dbReference>
<dbReference type="InterPro" id="IPR015422">
    <property type="entry name" value="PyrdxlP-dep_Trfase_small"/>
</dbReference>
<keyword evidence="2 5" id="KW-0028">Amino-acid biosynthesis</keyword>
<comment type="pathway">
    <text evidence="5">Amino-acid biosynthesis; L-arginine biosynthesis; N(2)-acetyl-L-ornithine from L-glutamate: step 4/4.</text>
</comment>
<evidence type="ECO:0000313" key="6">
    <source>
        <dbReference type="EMBL" id="MBC8547515.1"/>
    </source>
</evidence>
<feature type="binding site" evidence="5">
    <location>
        <position position="141"/>
    </location>
    <ligand>
        <name>N(2)-acetyl-L-ornithine</name>
        <dbReference type="ChEBI" id="CHEBI:57805"/>
    </ligand>
</feature>
<dbReference type="AlphaFoldDB" id="A0A926E2C5"/>
<dbReference type="InterPro" id="IPR015424">
    <property type="entry name" value="PyrdxlP-dep_Trfase"/>
</dbReference>
<dbReference type="Gene3D" id="3.40.640.10">
    <property type="entry name" value="Type I PLP-dependent aspartate aminotransferase-like (Major domain)"/>
    <property type="match status" value="1"/>
</dbReference>
<proteinExistence type="inferred from homology"/>
<organism evidence="6 7">
    <name type="scientific">Ligaoa zhengdingensis</name>
    <dbReference type="NCBI Taxonomy" id="2763658"/>
    <lineage>
        <taxon>Bacteria</taxon>
        <taxon>Bacillati</taxon>
        <taxon>Bacillota</taxon>
        <taxon>Clostridia</taxon>
        <taxon>Eubacteriales</taxon>
        <taxon>Oscillospiraceae</taxon>
        <taxon>Ligaoa</taxon>
    </lineage>
</organism>
<dbReference type="Pfam" id="PF00202">
    <property type="entry name" value="Aminotran_3"/>
    <property type="match status" value="1"/>
</dbReference>
<dbReference type="Proteomes" id="UP000653127">
    <property type="component" value="Unassembled WGS sequence"/>
</dbReference>
<dbReference type="RefSeq" id="WP_249283557.1">
    <property type="nucleotide sequence ID" value="NZ_JACRST010000022.1"/>
</dbReference>
<comment type="miscellaneous">
    <text evidence="5">May also have succinyldiaminopimelate aminotransferase activity, thus carrying out the corresponding step in lysine biosynthesis.</text>
</comment>
<feature type="binding site" evidence="5">
    <location>
        <position position="281"/>
    </location>
    <ligand>
        <name>pyridoxal 5'-phosphate</name>
        <dbReference type="ChEBI" id="CHEBI:597326"/>
    </ligand>
</feature>
<sequence>MNFTELQRMDGDYIAHTYARFPVGVAEGEGAVCRDTEGREYIDFTSGIGVNSLGFCHPAWVQAVQRQAATLCHISNLYYTAPDALLAKALCERTGCSRVFFANSGAEANEGIIKAARKYGSDHYGPERCEIITLENSFHGRTIATLAATGQEVFHKNFGPFPAGFVHTPAGDIDALRQKVSERTCGILIEMVQGEGGVIPLDRAFTDAIAEICAKNDILLMVDEVQTGMGRTGTLLACEQYGLRPDLVSLAKGLGGGLPIGAALLFEKCKDVFGPGDHGTTFGGNPIVCAGANAVMECLTGELLAEVRRKSARIFEAVAKMPRVKSVAGLGLMIGVEFDGIAGRDVVNRCLEEGVIFLTAKHKLRMLPPLVITDEQIDRGLAILNRILTNWEDETK</sequence>
<dbReference type="EC" id="2.6.1.11" evidence="5"/>
<keyword evidence="7" id="KW-1185">Reference proteome</keyword>
<feature type="binding site" evidence="5">
    <location>
        <position position="138"/>
    </location>
    <ligand>
        <name>pyridoxal 5'-phosphate</name>
        <dbReference type="ChEBI" id="CHEBI:597326"/>
    </ligand>
</feature>
<dbReference type="GO" id="GO:0030170">
    <property type="term" value="F:pyridoxal phosphate binding"/>
    <property type="evidence" value="ECO:0007669"/>
    <property type="project" value="InterPro"/>
</dbReference>
<feature type="binding site" evidence="5">
    <location>
        <begin position="105"/>
        <end position="106"/>
    </location>
    <ligand>
        <name>pyridoxal 5'-phosphate</name>
        <dbReference type="ChEBI" id="CHEBI:597326"/>
    </ligand>
</feature>
<protein>
    <recommendedName>
        <fullName evidence="5">Acetylornithine aminotransferase</fullName>
        <shortName evidence="5">ACOAT</shortName>
        <ecNumber evidence="5">2.6.1.11</ecNumber>
    </recommendedName>
</protein>
<comment type="subcellular location">
    <subcellularLocation>
        <location evidence="5">Cytoplasm</location>
    </subcellularLocation>
</comment>
<keyword evidence="4 5" id="KW-0663">Pyridoxal phosphate</keyword>
<dbReference type="PANTHER" id="PTHR11986">
    <property type="entry name" value="AMINOTRANSFERASE CLASS III"/>
    <property type="match status" value="1"/>
</dbReference>
<dbReference type="Gene3D" id="3.90.1150.10">
    <property type="entry name" value="Aspartate Aminotransferase, domain 1"/>
    <property type="match status" value="1"/>
</dbReference>
<dbReference type="PROSITE" id="PS00600">
    <property type="entry name" value="AA_TRANSFER_CLASS_3"/>
    <property type="match status" value="1"/>
</dbReference>
<feature type="modified residue" description="N6-(pyridoxal phosphate)lysine" evidence="5">
    <location>
        <position position="252"/>
    </location>
</feature>
<comment type="cofactor">
    <cofactor evidence="5">
        <name>pyridoxal 5'-phosphate</name>
        <dbReference type="ChEBI" id="CHEBI:597326"/>
    </cofactor>
    <text evidence="5">Binds 1 pyridoxal phosphate per subunit.</text>
</comment>
<gene>
    <name evidence="5" type="primary">argD</name>
    <name evidence="6" type="ORF">H8711_11320</name>
</gene>
<comment type="subunit">
    <text evidence="5">Homodimer.</text>
</comment>
<evidence type="ECO:0000256" key="5">
    <source>
        <dbReference type="HAMAP-Rule" id="MF_01107"/>
    </source>
</evidence>
<dbReference type="InterPro" id="IPR050103">
    <property type="entry name" value="Class-III_PLP-dep_AT"/>
</dbReference>
<comment type="catalytic activity">
    <reaction evidence="5">
        <text>N(2)-acetyl-L-ornithine + 2-oxoglutarate = N-acetyl-L-glutamate 5-semialdehyde + L-glutamate</text>
        <dbReference type="Rhea" id="RHEA:18049"/>
        <dbReference type="ChEBI" id="CHEBI:16810"/>
        <dbReference type="ChEBI" id="CHEBI:29123"/>
        <dbReference type="ChEBI" id="CHEBI:29985"/>
        <dbReference type="ChEBI" id="CHEBI:57805"/>
        <dbReference type="EC" id="2.6.1.11"/>
    </reaction>
</comment>
<feature type="binding site" evidence="5">
    <location>
        <begin position="223"/>
        <end position="226"/>
    </location>
    <ligand>
        <name>pyridoxal 5'-phosphate</name>
        <dbReference type="ChEBI" id="CHEBI:597326"/>
    </ligand>
</feature>
<keyword evidence="5" id="KW-0055">Arginine biosynthesis</keyword>
<evidence type="ECO:0000256" key="1">
    <source>
        <dbReference type="ARBA" id="ARBA00022576"/>
    </source>
</evidence>
<dbReference type="FunFam" id="3.40.640.10:FF:000004">
    <property type="entry name" value="Acetylornithine aminotransferase"/>
    <property type="match status" value="1"/>
</dbReference>